<protein>
    <submittedName>
        <fullName evidence="2">Uncharacterized protein</fullName>
    </submittedName>
</protein>
<feature type="transmembrane region" description="Helical" evidence="1">
    <location>
        <begin position="12"/>
        <end position="34"/>
    </location>
</feature>
<organism evidence="2 3">
    <name type="scientific">Helicobacter typhlonius</name>
    <dbReference type="NCBI Taxonomy" id="76936"/>
    <lineage>
        <taxon>Bacteria</taxon>
        <taxon>Pseudomonadati</taxon>
        <taxon>Campylobacterota</taxon>
        <taxon>Epsilonproteobacteria</taxon>
        <taxon>Campylobacterales</taxon>
        <taxon>Helicobacteraceae</taxon>
        <taxon>Helicobacter</taxon>
    </lineage>
</organism>
<dbReference type="EMBL" id="LN907858">
    <property type="protein sequence ID" value="CUU40367.1"/>
    <property type="molecule type" value="Genomic_DNA"/>
</dbReference>
<dbReference type="RefSeq" id="WP_268902957.1">
    <property type="nucleotide sequence ID" value="NZ_CAJTQN010000002.1"/>
</dbReference>
<dbReference type="PATRIC" id="fig|76936.10.peg.1447"/>
<gene>
    <name evidence="2" type="ORF">BN2458_PEG1484</name>
</gene>
<dbReference type="Proteomes" id="UP000064525">
    <property type="component" value="Chromosome I"/>
</dbReference>
<dbReference type="KEGG" id="hty:BN2458_PEG1484"/>
<dbReference type="AlphaFoldDB" id="A0A0S4PVL4"/>
<sequence>MQPSGLKQIVIFIYSALLFAVSYFTLIAVLCFFLKIPVLTNTEI</sequence>
<keyword evidence="1" id="KW-1133">Transmembrane helix</keyword>
<reference evidence="3" key="1">
    <citation type="submission" date="2015-11" db="EMBL/GenBank/DDBJ databases">
        <authorList>
            <person name="Anvar S.Y."/>
        </authorList>
    </citation>
    <scope>NUCLEOTIDE SEQUENCE [LARGE SCALE GENOMIC DNA]</scope>
</reference>
<keyword evidence="1" id="KW-0812">Transmembrane</keyword>
<evidence type="ECO:0000313" key="3">
    <source>
        <dbReference type="Proteomes" id="UP000064525"/>
    </source>
</evidence>
<dbReference type="GeneID" id="78152360"/>
<accession>A0A0S4PVL4</accession>
<evidence type="ECO:0000313" key="2">
    <source>
        <dbReference type="EMBL" id="CUU40367.1"/>
    </source>
</evidence>
<evidence type="ECO:0000256" key="1">
    <source>
        <dbReference type="SAM" id="Phobius"/>
    </source>
</evidence>
<name>A0A0S4PVL4_9HELI</name>
<keyword evidence="1" id="KW-0472">Membrane</keyword>
<proteinExistence type="predicted"/>